<protein>
    <submittedName>
        <fullName evidence="2">Unannotated protein</fullName>
    </submittedName>
</protein>
<name>A0A6J5ZU23_9ZZZZ</name>
<dbReference type="AlphaFoldDB" id="A0A6J5ZU23"/>
<proteinExistence type="predicted"/>
<gene>
    <name evidence="2" type="ORF">UFOPK3522_01295</name>
    <name evidence="3" type="ORF">UFOPK4175_00332</name>
</gene>
<dbReference type="Gene3D" id="2.70.70.10">
    <property type="entry name" value="Glucose Permease (Domain IIA)"/>
    <property type="match status" value="1"/>
</dbReference>
<reference evidence="2" key="1">
    <citation type="submission" date="2020-05" db="EMBL/GenBank/DDBJ databases">
        <authorList>
            <person name="Chiriac C."/>
            <person name="Salcher M."/>
            <person name="Ghai R."/>
            <person name="Kavagutti S V."/>
        </authorList>
    </citation>
    <scope>NUCLEOTIDE SEQUENCE</scope>
</reference>
<evidence type="ECO:0000256" key="1">
    <source>
        <dbReference type="SAM" id="Phobius"/>
    </source>
</evidence>
<accession>A0A6J5ZU23</accession>
<feature type="transmembrane region" description="Helical" evidence="1">
    <location>
        <begin position="191"/>
        <end position="213"/>
    </location>
</feature>
<keyword evidence="1" id="KW-0812">Transmembrane</keyword>
<dbReference type="EMBL" id="CAFBPX010000039">
    <property type="protein sequence ID" value="CAB5031124.1"/>
    <property type="molecule type" value="Genomic_DNA"/>
</dbReference>
<evidence type="ECO:0000313" key="2">
    <source>
        <dbReference type="EMBL" id="CAB4346214.1"/>
    </source>
</evidence>
<sequence length="234" mass="24225">MTGSSLRCFALVLLALLVSPLAAEAAQWQWPLVEHRLSRRFDFDRSDPYRAGARRGVTLTGTPGASVLAPCSGVVSFAGLLPDRRRGVTLRCGKLAATELGLAHADVSRGEALVAGQPVGSLGSDGELSIGARVASERDGYRDPLALLAAPPQAAPLAPLAPRGSRIPSAPQPSVRAGFAATNQARPQAPWLIGAAWLGLGISGAAIGAGIALGGRRERRARLAVAVAQPQRRQ</sequence>
<keyword evidence="1" id="KW-1133">Transmembrane helix</keyword>
<organism evidence="2">
    <name type="scientific">freshwater metagenome</name>
    <dbReference type="NCBI Taxonomy" id="449393"/>
    <lineage>
        <taxon>unclassified sequences</taxon>
        <taxon>metagenomes</taxon>
        <taxon>ecological metagenomes</taxon>
    </lineage>
</organism>
<evidence type="ECO:0000313" key="3">
    <source>
        <dbReference type="EMBL" id="CAB5031124.1"/>
    </source>
</evidence>
<keyword evidence="1" id="KW-0472">Membrane</keyword>
<dbReference type="InterPro" id="IPR011055">
    <property type="entry name" value="Dup_hybrid_motif"/>
</dbReference>
<dbReference type="SUPFAM" id="SSF51261">
    <property type="entry name" value="Duplicated hybrid motif"/>
    <property type="match status" value="1"/>
</dbReference>
<dbReference type="EMBL" id="CAESAO010000131">
    <property type="protein sequence ID" value="CAB4346214.1"/>
    <property type="molecule type" value="Genomic_DNA"/>
</dbReference>